<evidence type="ECO:0000259" key="3">
    <source>
        <dbReference type="PROSITE" id="PS50977"/>
    </source>
</evidence>
<dbReference type="PANTHER" id="PTHR43479:SF11">
    <property type="entry name" value="ACREF_ENVCD OPERON REPRESSOR-RELATED"/>
    <property type="match status" value="1"/>
</dbReference>
<dbReference type="Proteomes" id="UP001451571">
    <property type="component" value="Chromosome"/>
</dbReference>
<keyword evidence="5" id="KW-1185">Reference proteome</keyword>
<dbReference type="InterPro" id="IPR050624">
    <property type="entry name" value="HTH-type_Tx_Regulator"/>
</dbReference>
<gene>
    <name evidence="4" type="ORF">V6984_03610</name>
</gene>
<dbReference type="PANTHER" id="PTHR43479">
    <property type="entry name" value="ACREF/ENVCD OPERON REPRESSOR-RELATED"/>
    <property type="match status" value="1"/>
</dbReference>
<dbReference type="InterPro" id="IPR009057">
    <property type="entry name" value="Homeodomain-like_sf"/>
</dbReference>
<feature type="domain" description="HTH tetR-type" evidence="3">
    <location>
        <begin position="10"/>
        <end position="70"/>
    </location>
</feature>
<dbReference type="RefSeq" id="WP_342758443.1">
    <property type="nucleotide sequence ID" value="NZ_CP146256.1"/>
</dbReference>
<keyword evidence="1 2" id="KW-0238">DNA-binding</keyword>
<dbReference type="SUPFAM" id="SSF46689">
    <property type="entry name" value="Homeodomain-like"/>
    <property type="match status" value="1"/>
</dbReference>
<dbReference type="Gene3D" id="1.10.357.10">
    <property type="entry name" value="Tetracycline Repressor, domain 2"/>
    <property type="match status" value="1"/>
</dbReference>
<dbReference type="PROSITE" id="PS50977">
    <property type="entry name" value="HTH_TETR_2"/>
    <property type="match status" value="1"/>
</dbReference>
<feature type="DNA-binding region" description="H-T-H motif" evidence="2">
    <location>
        <begin position="33"/>
        <end position="52"/>
    </location>
</feature>
<reference evidence="4 5" key="1">
    <citation type="submission" date="2024-02" db="EMBL/GenBank/DDBJ databases">
        <title>Bacterial strain from lacustrine sediment.</title>
        <authorList>
            <person name="Petit C."/>
            <person name="Fadhlaoui K."/>
        </authorList>
    </citation>
    <scope>NUCLEOTIDE SEQUENCE [LARGE SCALE GENOMIC DNA]</scope>
    <source>
        <strain evidence="4 5">IPX-CK</strain>
    </source>
</reference>
<evidence type="ECO:0000256" key="2">
    <source>
        <dbReference type="PROSITE-ProRule" id="PRU00335"/>
    </source>
</evidence>
<evidence type="ECO:0000313" key="4">
    <source>
        <dbReference type="EMBL" id="XAH74865.1"/>
    </source>
</evidence>
<organism evidence="4 5">
    <name type="scientific">Kineothrix sedimenti</name>
    <dbReference type="NCBI Taxonomy" id="3123317"/>
    <lineage>
        <taxon>Bacteria</taxon>
        <taxon>Bacillati</taxon>
        <taxon>Bacillota</taxon>
        <taxon>Clostridia</taxon>
        <taxon>Lachnospirales</taxon>
        <taxon>Lachnospiraceae</taxon>
        <taxon>Kineothrix</taxon>
    </lineage>
</organism>
<sequence length="200" mass="23002">MPRFSDTEREKIKQKLLTEGERLFTAYGLKKVTIDDLAAAANIAKASFYKFYEGKEYLYLDIVQKAQADVFTNLEKMLDENKAYSARERVKQVFLKMYELMLEYPILCQINSANIEMISRKVSAQRLAEFTAQNMDAVYVLVRRGIPFAYSTKIVSTVFSALYGVWTGLQGEDDEMKQQVINIILNGVIEQMVEENKDAE</sequence>
<evidence type="ECO:0000256" key="1">
    <source>
        <dbReference type="ARBA" id="ARBA00023125"/>
    </source>
</evidence>
<protein>
    <submittedName>
        <fullName evidence="4">TetR/AcrR family transcriptional regulator</fullName>
    </submittedName>
</protein>
<evidence type="ECO:0000313" key="5">
    <source>
        <dbReference type="Proteomes" id="UP001451571"/>
    </source>
</evidence>
<dbReference type="EMBL" id="CP146256">
    <property type="protein sequence ID" value="XAH74865.1"/>
    <property type="molecule type" value="Genomic_DNA"/>
</dbReference>
<dbReference type="InterPro" id="IPR001647">
    <property type="entry name" value="HTH_TetR"/>
</dbReference>
<proteinExistence type="predicted"/>
<accession>A0ABZ3EZ83</accession>
<name>A0ABZ3EZ83_9FIRM</name>
<dbReference type="Pfam" id="PF00440">
    <property type="entry name" value="TetR_N"/>
    <property type="match status" value="1"/>
</dbReference>